<feature type="transmembrane region" description="Helical" evidence="1">
    <location>
        <begin position="41"/>
        <end position="67"/>
    </location>
</feature>
<evidence type="ECO:0000256" key="1">
    <source>
        <dbReference type="SAM" id="Phobius"/>
    </source>
</evidence>
<keyword evidence="1" id="KW-0812">Transmembrane</keyword>
<sequence>MNLASLFLTRSPKRLIFFALLPLLIGFGVFLITARSVSPMVGYAILLFSAALSQTAFILYTTALSFWISGRSIPLIVTTSFNVVCQFWIIVFLVLQVDGGKMLFAFAQMVQIIWSSIVTHRWLTSEGQKYGILDFIITTCVTAIPLVGAWNLHWRGRLLQS</sequence>
<protein>
    <submittedName>
        <fullName evidence="2">Uncharacterized protein</fullName>
    </submittedName>
</protein>
<evidence type="ECO:0000313" key="3">
    <source>
        <dbReference type="Proteomes" id="UP000484164"/>
    </source>
</evidence>
<feature type="transmembrane region" description="Helical" evidence="1">
    <location>
        <begin position="73"/>
        <end position="95"/>
    </location>
</feature>
<feature type="transmembrane region" description="Helical" evidence="1">
    <location>
        <begin position="102"/>
        <end position="123"/>
    </location>
</feature>
<keyword evidence="1" id="KW-1133">Transmembrane helix</keyword>
<feature type="transmembrane region" description="Helical" evidence="1">
    <location>
        <begin position="15"/>
        <end position="34"/>
    </location>
</feature>
<gene>
    <name evidence="2" type="ORF">F8C82_03930</name>
</gene>
<name>A0A6L3ZJ32_9FLAO</name>
<keyword evidence="1" id="KW-0472">Membrane</keyword>
<reference evidence="2 3" key="1">
    <citation type="submission" date="2019-10" db="EMBL/GenBank/DDBJ databases">
        <title>Genome sequence of Phaeocystidibacter marisrubri JCM30614 (type strain).</title>
        <authorList>
            <person name="Bowman J.P."/>
        </authorList>
    </citation>
    <scope>NUCLEOTIDE SEQUENCE [LARGE SCALE GENOMIC DNA]</scope>
    <source>
        <strain evidence="2 3">JCM 30614</strain>
    </source>
</reference>
<keyword evidence="3" id="KW-1185">Reference proteome</keyword>
<feature type="transmembrane region" description="Helical" evidence="1">
    <location>
        <begin position="135"/>
        <end position="154"/>
    </location>
</feature>
<evidence type="ECO:0000313" key="2">
    <source>
        <dbReference type="EMBL" id="KAB2817558.1"/>
    </source>
</evidence>
<accession>A0A6L3ZJ32</accession>
<comment type="caution">
    <text evidence="2">The sequence shown here is derived from an EMBL/GenBank/DDBJ whole genome shotgun (WGS) entry which is preliminary data.</text>
</comment>
<dbReference type="Proteomes" id="UP000484164">
    <property type="component" value="Unassembled WGS sequence"/>
</dbReference>
<proteinExistence type="predicted"/>
<dbReference type="EMBL" id="WBVQ01000001">
    <property type="protein sequence ID" value="KAB2817558.1"/>
    <property type="molecule type" value="Genomic_DNA"/>
</dbReference>
<organism evidence="2 3">
    <name type="scientific">Phaeocystidibacter marisrubri</name>
    <dbReference type="NCBI Taxonomy" id="1577780"/>
    <lineage>
        <taxon>Bacteria</taxon>
        <taxon>Pseudomonadati</taxon>
        <taxon>Bacteroidota</taxon>
        <taxon>Flavobacteriia</taxon>
        <taxon>Flavobacteriales</taxon>
        <taxon>Phaeocystidibacteraceae</taxon>
        <taxon>Phaeocystidibacter</taxon>
    </lineage>
</organism>
<dbReference type="RefSeq" id="WP_151692190.1">
    <property type="nucleotide sequence ID" value="NZ_BMGX01000002.1"/>
</dbReference>
<dbReference type="AlphaFoldDB" id="A0A6L3ZJ32"/>